<name>A0A212DH06_CEREH</name>
<dbReference type="GO" id="GO:0007338">
    <property type="term" value="P:single fertilization"/>
    <property type="evidence" value="ECO:0007669"/>
    <property type="project" value="UniProtKB-KW"/>
</dbReference>
<dbReference type="PANTHER" id="PTHR16078">
    <property type="entry name" value="COILED-COIL DOMAIN-CONTAINING PROTEIN 87"/>
    <property type="match status" value="1"/>
</dbReference>
<comment type="function">
    <text evidence="5">Plays a role in spermatogenesis, where it is important for normal sperm head morphology. Also required for the acrosome reaction and thus normal male fertility.</text>
</comment>
<evidence type="ECO:0000256" key="6">
    <source>
        <dbReference type="ARBA" id="ARBA00061250"/>
    </source>
</evidence>
<evidence type="ECO:0000313" key="8">
    <source>
        <dbReference type="EMBL" id="OWK17509.1"/>
    </source>
</evidence>
<keyword evidence="1" id="KW-0221">Differentiation</keyword>
<dbReference type="GO" id="GO:0030154">
    <property type="term" value="P:cell differentiation"/>
    <property type="evidence" value="ECO:0007669"/>
    <property type="project" value="UniProtKB-KW"/>
</dbReference>
<dbReference type="AlphaFoldDB" id="A0A212DH06"/>
<evidence type="ECO:0000256" key="7">
    <source>
        <dbReference type="ARBA" id="ARBA00068656"/>
    </source>
</evidence>
<dbReference type="EMBL" id="MKHE01000002">
    <property type="protein sequence ID" value="OWK17509.1"/>
    <property type="molecule type" value="Genomic_DNA"/>
</dbReference>
<dbReference type="GO" id="GO:0007283">
    <property type="term" value="P:spermatogenesis"/>
    <property type="evidence" value="ECO:0007669"/>
    <property type="project" value="UniProtKB-KW"/>
</dbReference>
<dbReference type="Proteomes" id="UP000242450">
    <property type="component" value="Chromosome 2"/>
</dbReference>
<protein>
    <recommendedName>
        <fullName evidence="7">Coiled-coil domain-containing protein 87</fullName>
    </recommendedName>
</protein>
<evidence type="ECO:0000256" key="4">
    <source>
        <dbReference type="ARBA" id="ARBA00023279"/>
    </source>
</evidence>
<gene>
    <name evidence="8" type="ORF">Celaphus_00013225</name>
</gene>
<evidence type="ECO:0000256" key="1">
    <source>
        <dbReference type="ARBA" id="ARBA00022782"/>
    </source>
</evidence>
<dbReference type="OrthoDB" id="67750at2759"/>
<comment type="caution">
    <text evidence="8">The sequence shown here is derived from an EMBL/GenBank/DDBJ whole genome shotgun (WGS) entry which is preliminary data.</text>
</comment>
<organism evidence="8 9">
    <name type="scientific">Cervus elaphus hippelaphus</name>
    <name type="common">European red deer</name>
    <dbReference type="NCBI Taxonomy" id="46360"/>
    <lineage>
        <taxon>Eukaryota</taxon>
        <taxon>Metazoa</taxon>
        <taxon>Chordata</taxon>
        <taxon>Craniata</taxon>
        <taxon>Vertebrata</taxon>
        <taxon>Euteleostomi</taxon>
        <taxon>Mammalia</taxon>
        <taxon>Eutheria</taxon>
        <taxon>Laurasiatheria</taxon>
        <taxon>Artiodactyla</taxon>
        <taxon>Ruminantia</taxon>
        <taxon>Pecora</taxon>
        <taxon>Cervidae</taxon>
        <taxon>Cervinae</taxon>
        <taxon>Cervus</taxon>
    </lineage>
</organism>
<proteinExistence type="inferred from homology"/>
<evidence type="ECO:0000313" key="9">
    <source>
        <dbReference type="Proteomes" id="UP000242450"/>
    </source>
</evidence>
<evidence type="ECO:0000256" key="3">
    <source>
        <dbReference type="ARBA" id="ARBA00023054"/>
    </source>
</evidence>
<reference evidence="8 9" key="1">
    <citation type="journal article" date="2018" name="Mol. Genet. Genomics">
        <title>The red deer Cervus elaphus genome CerEla1.0: sequencing, annotating, genes, and chromosomes.</title>
        <authorList>
            <person name="Bana N.A."/>
            <person name="Nyiri A."/>
            <person name="Nagy J."/>
            <person name="Frank K."/>
            <person name="Nagy T."/>
            <person name="Steger V."/>
            <person name="Schiller M."/>
            <person name="Lakatos P."/>
            <person name="Sugar L."/>
            <person name="Horn P."/>
            <person name="Barta E."/>
            <person name="Orosz L."/>
        </authorList>
    </citation>
    <scope>NUCLEOTIDE SEQUENCE [LARGE SCALE GENOMIC DNA]</scope>
    <source>
        <strain evidence="8">Hungarian</strain>
    </source>
</reference>
<dbReference type="Gene3D" id="1.20.58.1520">
    <property type="match status" value="1"/>
</dbReference>
<dbReference type="PANTHER" id="PTHR16078:SF1">
    <property type="entry name" value="COILED-COIL DOMAIN-CONTAINING PROTEIN 87"/>
    <property type="match status" value="1"/>
</dbReference>
<keyword evidence="9" id="KW-1185">Reference proteome</keyword>
<accession>A0A212DH06</accession>
<sequence length="857" mass="98490">MEPYKPDPEFQRIYHRLLRPLSLFPRRTTRTASQEHLSQEVPMVLPLPVPRLTAELVCRQVAERLTKSGLEARAPHRVRLRFTEVILDELKCSWQEPPTELGMSHLNNQRLRKRLLIYVLLSCEQLFVRYLHLQKLMSTSAVVFTESATLTRLAASLARDCTVFLTGPDVYRSLLSDFLALLREEQAQVSAPRLRAVGLGAFKLFSVPWHHIPGFTQVPHFNLSLNYLIQLSRPRDLASEPEKDPVKELKSIPQLKKKKPLRWLSSMQKRRESAFSSQIAPLPGSSVAPPCRAPPTSHLPLYSQLQRGQSMPSLREGWRLADELGLPPLSPRPLTPLVLVAESKPELAGDTVAEDLKQMMKNMQLGWSQYPPLDSGLPPLLGALTYRPAATQHVEELQRMLNSLKEQEASEHRGLQSPKPPLLEPQPVTVTLKLRNQMVQIAAVQVSGRNFLDSFHIEGAGVLYNHLTGELEPKLIEQMDMDRTFGSSIREVYKELMSRVSNNHFSFDQGPLVEPTTNKDWSAFLSSAFLRQEKQHRIINTKLAELYSQKASALQSNADKRSSFTSLQASKSWDRWSNKARWLNWWKSTLSVVDYFKYLTTQETDFLHVIFQMYEEEGPVETVAPIKESIKIQHPPPLLEDDEPDFVPGEWDWDTVLEHRLGSKSSFLEDSHKILSLQKRLQRVWSMLDVPEKDQLDMAIKYSSNARLRQLPALVSAWERALQPIQLREILLGRLEWFERQASDPNRFFQKTNVGLSRFLEENQIRGYLQRKLSTVEASLVPLLEEIELVFGEPVTFKGQRYLDKMKRDKVEMLYWLQQRRRVRHLTQAKKASRQSVLSRKLSSQPLVAPGNTPITL</sequence>
<comment type="similarity">
    <text evidence="6">Belongs to the CCDC87 family.</text>
</comment>
<keyword evidence="3" id="KW-0175">Coiled coil</keyword>
<keyword evidence="2" id="KW-0744">Spermatogenesis</keyword>
<dbReference type="Pfam" id="PF03999">
    <property type="entry name" value="MAP65_ASE1"/>
    <property type="match status" value="1"/>
</dbReference>
<keyword evidence="4" id="KW-0278">Fertilization</keyword>
<dbReference type="FunFam" id="1.20.58.1520:FF:000003">
    <property type="entry name" value="Coiled-coil domain-containing protein 87"/>
    <property type="match status" value="1"/>
</dbReference>
<evidence type="ECO:0000256" key="5">
    <source>
        <dbReference type="ARBA" id="ARBA00057282"/>
    </source>
</evidence>
<dbReference type="InterPro" id="IPR037383">
    <property type="entry name" value="CCDC87"/>
</dbReference>
<evidence type="ECO:0000256" key="2">
    <source>
        <dbReference type="ARBA" id="ARBA00022871"/>
    </source>
</evidence>